<dbReference type="InterPro" id="IPR006091">
    <property type="entry name" value="Acyl-CoA_Oxase/DH_mid-dom"/>
</dbReference>
<dbReference type="HOGENOM" id="CLU_018204_3_5_3"/>
<keyword evidence="11" id="KW-1185">Reference proteome</keyword>
<dbReference type="Gene3D" id="1.20.140.10">
    <property type="entry name" value="Butyryl-CoA Dehydrogenase, subunit A, domain 3"/>
    <property type="match status" value="1"/>
</dbReference>
<evidence type="ECO:0000256" key="4">
    <source>
        <dbReference type="ARBA" id="ARBA00022827"/>
    </source>
</evidence>
<reference evidence="11" key="1">
    <citation type="journal article" date="2011" name="MBio">
        <title>Novel metabolic attributes of the genus Cyanothece, comprising a group of unicellular nitrogen-fixing Cyanobacteria.</title>
        <authorList>
            <person name="Bandyopadhyay A."/>
            <person name="Elvitigala T."/>
            <person name="Welsh E."/>
            <person name="Stockel J."/>
            <person name="Liberton M."/>
            <person name="Min H."/>
            <person name="Sherman L.A."/>
            <person name="Pakrasi H.B."/>
        </authorList>
    </citation>
    <scope>NUCLEOTIDE SEQUENCE [LARGE SCALE GENOMIC DNA]</scope>
    <source>
        <strain evidence="11">PCC 7822</strain>
        <plasmid evidence="11">Cy782201</plasmid>
    </source>
</reference>
<dbReference type="PANTHER" id="PTHR43884">
    <property type="entry name" value="ACYL-COA DEHYDROGENASE"/>
    <property type="match status" value="1"/>
</dbReference>
<dbReference type="RefSeq" id="WP_013334490.1">
    <property type="nucleotide sequence ID" value="NC_014533.1"/>
</dbReference>
<dbReference type="KEGG" id="cyj:Cyan7822_5886"/>
<feature type="domain" description="Acyl-CoA dehydrogenase/oxidase C-terminal" evidence="7">
    <location>
        <begin position="244"/>
        <end position="386"/>
    </location>
</feature>
<name>E0ULB0_GLOV7</name>
<feature type="domain" description="Acyl-CoA oxidase/dehydrogenase middle" evidence="8">
    <location>
        <begin position="135"/>
        <end position="232"/>
    </location>
</feature>
<keyword evidence="5" id="KW-0560">Oxidoreductase</keyword>
<dbReference type="Proteomes" id="UP000008206">
    <property type="component" value="Plasmid Cy782201"/>
</dbReference>
<evidence type="ECO:0000256" key="6">
    <source>
        <dbReference type="SAM" id="MobiDB-lite"/>
    </source>
</evidence>
<keyword evidence="10" id="KW-0614">Plasmid</keyword>
<dbReference type="Pfam" id="PF00441">
    <property type="entry name" value="Acyl-CoA_dh_1"/>
    <property type="match status" value="1"/>
</dbReference>
<feature type="region of interest" description="Disordered" evidence="6">
    <location>
        <begin position="1"/>
        <end position="20"/>
    </location>
</feature>
<dbReference type="Pfam" id="PF02771">
    <property type="entry name" value="Acyl-CoA_dh_N"/>
    <property type="match status" value="1"/>
</dbReference>
<protein>
    <submittedName>
        <fullName evidence="10">Acyl-CoA dehydrogenase domain protein</fullName>
    </submittedName>
</protein>
<dbReference type="Gene3D" id="2.40.110.10">
    <property type="entry name" value="Butyryl-CoA Dehydrogenase, subunit A, domain 2"/>
    <property type="match status" value="1"/>
</dbReference>
<comment type="similarity">
    <text evidence="2 5">Belongs to the acyl-CoA dehydrogenase family.</text>
</comment>
<dbReference type="Gene3D" id="1.10.540.10">
    <property type="entry name" value="Acyl-CoA dehydrogenase/oxidase, N-terminal domain"/>
    <property type="match status" value="1"/>
</dbReference>
<gene>
    <name evidence="10" type="ordered locus">Cyan7822_5886</name>
</gene>
<geneLocation type="plasmid" evidence="10 11">
    <name>Cy782201</name>
</geneLocation>
<dbReference type="Pfam" id="PF02770">
    <property type="entry name" value="Acyl-CoA_dh_M"/>
    <property type="match status" value="1"/>
</dbReference>
<evidence type="ECO:0000259" key="8">
    <source>
        <dbReference type="Pfam" id="PF02770"/>
    </source>
</evidence>
<organism evidence="10 11">
    <name type="scientific">Gloeothece verrucosa (strain PCC 7822)</name>
    <name type="common">Cyanothece sp. (strain PCC 7822)</name>
    <dbReference type="NCBI Taxonomy" id="497965"/>
    <lineage>
        <taxon>Bacteria</taxon>
        <taxon>Bacillati</taxon>
        <taxon>Cyanobacteriota</taxon>
        <taxon>Cyanophyceae</taxon>
        <taxon>Oscillatoriophycideae</taxon>
        <taxon>Chroococcales</taxon>
        <taxon>Aphanothecaceae</taxon>
        <taxon>Gloeothece</taxon>
        <taxon>Gloeothece verrucosa</taxon>
    </lineage>
</organism>
<accession>E0ULB0</accession>
<evidence type="ECO:0000259" key="9">
    <source>
        <dbReference type="Pfam" id="PF02771"/>
    </source>
</evidence>
<dbReference type="EMBL" id="CP002199">
    <property type="protein sequence ID" value="ADN17740.1"/>
    <property type="molecule type" value="Genomic_DNA"/>
</dbReference>
<comment type="cofactor">
    <cofactor evidence="1 5">
        <name>FAD</name>
        <dbReference type="ChEBI" id="CHEBI:57692"/>
    </cofactor>
</comment>
<dbReference type="InterPro" id="IPR013786">
    <property type="entry name" value="AcylCoA_DH/ox_N"/>
</dbReference>
<evidence type="ECO:0000256" key="3">
    <source>
        <dbReference type="ARBA" id="ARBA00022630"/>
    </source>
</evidence>
<dbReference type="InterPro" id="IPR009100">
    <property type="entry name" value="AcylCoA_DH/oxidase_NM_dom_sf"/>
</dbReference>
<evidence type="ECO:0000256" key="1">
    <source>
        <dbReference type="ARBA" id="ARBA00001974"/>
    </source>
</evidence>
<evidence type="ECO:0000259" key="7">
    <source>
        <dbReference type="Pfam" id="PF00441"/>
    </source>
</evidence>
<dbReference type="InterPro" id="IPR046373">
    <property type="entry name" value="Acyl-CoA_Oxase/DH_mid-dom_sf"/>
</dbReference>
<evidence type="ECO:0000313" key="10">
    <source>
        <dbReference type="EMBL" id="ADN17740.1"/>
    </source>
</evidence>
<dbReference type="GO" id="GO:0050660">
    <property type="term" value="F:flavin adenine dinucleotide binding"/>
    <property type="evidence" value="ECO:0007669"/>
    <property type="project" value="InterPro"/>
</dbReference>
<dbReference type="SUPFAM" id="SSF47203">
    <property type="entry name" value="Acyl-CoA dehydrogenase C-terminal domain-like"/>
    <property type="match status" value="1"/>
</dbReference>
<proteinExistence type="inferred from homology"/>
<keyword evidence="3 5" id="KW-0285">Flavoprotein</keyword>
<evidence type="ECO:0000313" key="11">
    <source>
        <dbReference type="Proteomes" id="UP000008206"/>
    </source>
</evidence>
<dbReference type="CDD" id="cd00567">
    <property type="entry name" value="ACAD"/>
    <property type="match status" value="1"/>
</dbReference>
<evidence type="ECO:0000256" key="5">
    <source>
        <dbReference type="RuleBase" id="RU362125"/>
    </source>
</evidence>
<dbReference type="GO" id="GO:0003995">
    <property type="term" value="F:acyl-CoA dehydrogenase activity"/>
    <property type="evidence" value="ECO:0007669"/>
    <property type="project" value="TreeGrafter"/>
</dbReference>
<dbReference type="InterPro" id="IPR036250">
    <property type="entry name" value="AcylCo_DH-like_C"/>
</dbReference>
<keyword evidence="4 5" id="KW-0274">FAD</keyword>
<dbReference type="AlphaFoldDB" id="E0ULB0"/>
<dbReference type="SUPFAM" id="SSF56645">
    <property type="entry name" value="Acyl-CoA dehydrogenase NM domain-like"/>
    <property type="match status" value="1"/>
</dbReference>
<dbReference type="PANTHER" id="PTHR43884:SF9">
    <property type="entry name" value="COMPLEX I ASSEMBLY FACTOR ACAD9, MITOCHONDRIAL"/>
    <property type="match status" value="1"/>
</dbReference>
<dbReference type="InterPro" id="IPR037069">
    <property type="entry name" value="AcylCoA_DH/ox_N_sf"/>
</dbReference>
<sequence length="539" mass="59169">MVTLQSSPASDDTSINSQMSQQKANDLISWVRTYANKRINSRLIDERRCIPPYIILDFGNQGLLGMQVQKKYGGLALTNVDSLRVVEQLAGIDIALATFVVINSFLGIRTIERYATDTFREEILSNLATGRELAAFALTEPGAGSNPRAISATGIMQQQGQWLLQGQKSWIGLGSWAGVVNVFVQLYDEQNKPAGITGFAVRQLTPGLNHGLEALTMGMRGIVQNAVHLEDVLVNETNLLGQIGSGMTVAQDVMLYTRLAIAAKSVGAMKRCAQLMLKYATGRDIGTGKLMDNPVTLVRMSNLTAAITAVETLVYGLAELLDRGVSVPTEAYIACKTSGPEFLGQAADDLIQLLGGRGYIETNIAPQILRDARIFRIFEGPTETLNMFFGSSLVRPRKELERFFCEQLAAVDLWNDLTNKLQEIYERWSVSVEPFANKSSARSWAFTLMGELGTYGFLLAMLQGKYNVSPSPELARAITWTQAQFDFTFSKALKGSPVTSAYQNADENQALISSYTESIGELEQTLPGEDYALDYLLKQ</sequence>
<evidence type="ECO:0000256" key="2">
    <source>
        <dbReference type="ARBA" id="ARBA00009347"/>
    </source>
</evidence>
<feature type="domain" description="Acyl-CoA dehydrogenase/oxidase N-terminal" evidence="9">
    <location>
        <begin position="26"/>
        <end position="130"/>
    </location>
</feature>
<dbReference type="InterPro" id="IPR009075">
    <property type="entry name" value="AcylCo_DH/oxidase_C"/>
</dbReference>